<protein>
    <submittedName>
        <fullName evidence="3">PEP-CTERM putative exosortase interaction domain protein</fullName>
    </submittedName>
</protein>
<sequence length="249" mass="26827">MTHSKVIGKLSLTTALATLIAVLSSPAAQAIVIDFEDNAIEPNNNEDVLSSITSQDFLFEPTLPGETQYALANNVFEAHNDSTYFVIRNLVDNDTLEPFINPVIMSQVNETPFSLLSLDLAEWGVPQDQATRVEVTGFLAGGGSITKLISFDGVTDGSGPLEDFQTVTFNQQWSNLSSVEFKGIDAPVSDDPSEEPGFQVNSFAVDNIEVGEAFEEPHTEVPEPASILGIFALGAVGFGSRLTKKITQR</sequence>
<dbReference type="Pfam" id="PF07589">
    <property type="entry name" value="PEP-CTERM"/>
    <property type="match status" value="1"/>
</dbReference>
<gene>
    <name evidence="3" type="ORF">MC7420_1674</name>
</gene>
<evidence type="ECO:0000259" key="2">
    <source>
        <dbReference type="Pfam" id="PF07589"/>
    </source>
</evidence>
<dbReference type="AlphaFoldDB" id="B4VMZ2"/>
<evidence type="ECO:0000313" key="4">
    <source>
        <dbReference type="Proteomes" id="UP000003835"/>
    </source>
</evidence>
<dbReference type="InterPro" id="IPR013424">
    <property type="entry name" value="Ice-binding_C"/>
</dbReference>
<reference evidence="3 4" key="1">
    <citation type="submission" date="2008-07" db="EMBL/GenBank/DDBJ databases">
        <authorList>
            <person name="Tandeau de Marsac N."/>
            <person name="Ferriera S."/>
            <person name="Johnson J."/>
            <person name="Kravitz S."/>
            <person name="Beeson K."/>
            <person name="Sutton G."/>
            <person name="Rogers Y.-H."/>
            <person name="Friedman R."/>
            <person name="Frazier M."/>
            <person name="Venter J.C."/>
        </authorList>
    </citation>
    <scope>NUCLEOTIDE SEQUENCE [LARGE SCALE GENOMIC DNA]</scope>
    <source>
        <strain evidence="3 4">PCC 7420</strain>
    </source>
</reference>
<dbReference type="Proteomes" id="UP000003835">
    <property type="component" value="Unassembled WGS sequence"/>
</dbReference>
<organism evidence="3 4">
    <name type="scientific">Coleofasciculus chthonoplastes PCC 7420</name>
    <dbReference type="NCBI Taxonomy" id="118168"/>
    <lineage>
        <taxon>Bacteria</taxon>
        <taxon>Bacillati</taxon>
        <taxon>Cyanobacteriota</taxon>
        <taxon>Cyanophyceae</taxon>
        <taxon>Coleofasciculales</taxon>
        <taxon>Coleofasciculaceae</taxon>
        <taxon>Coleofasciculus</taxon>
    </lineage>
</organism>
<proteinExistence type="predicted"/>
<feature type="domain" description="Ice-binding protein C-terminal" evidence="2">
    <location>
        <begin position="221"/>
        <end position="241"/>
    </location>
</feature>
<evidence type="ECO:0000313" key="3">
    <source>
        <dbReference type="EMBL" id="EDX76671.1"/>
    </source>
</evidence>
<feature type="chain" id="PRO_5002827592" evidence="1">
    <location>
        <begin position="31"/>
        <end position="249"/>
    </location>
</feature>
<evidence type="ECO:0000256" key="1">
    <source>
        <dbReference type="SAM" id="SignalP"/>
    </source>
</evidence>
<dbReference type="HOGENOM" id="CLU_1114325_0_0_3"/>
<keyword evidence="4" id="KW-1185">Reference proteome</keyword>
<dbReference type="EMBL" id="DS989845">
    <property type="protein sequence ID" value="EDX76671.1"/>
    <property type="molecule type" value="Genomic_DNA"/>
</dbReference>
<name>B4VMZ2_9CYAN</name>
<dbReference type="RefSeq" id="WP_006099629.1">
    <property type="nucleotide sequence ID" value="NZ_DS989845.1"/>
</dbReference>
<dbReference type="OrthoDB" id="583703at2"/>
<dbReference type="NCBIfam" id="TIGR02595">
    <property type="entry name" value="PEP_CTERM"/>
    <property type="match status" value="1"/>
</dbReference>
<keyword evidence="1" id="KW-0732">Signal</keyword>
<feature type="signal peptide" evidence="1">
    <location>
        <begin position="1"/>
        <end position="30"/>
    </location>
</feature>
<accession>B4VMZ2</accession>